<dbReference type="RefSeq" id="WP_237468630.1">
    <property type="nucleotide sequence ID" value="NZ_CAKLDI010000002.1"/>
</dbReference>
<evidence type="ECO:0000256" key="4">
    <source>
        <dbReference type="ARBA" id="ARBA00023163"/>
    </source>
</evidence>
<dbReference type="Gene3D" id="1.10.10.10">
    <property type="entry name" value="Winged helix-like DNA-binding domain superfamily/Winged helix DNA-binding domain"/>
    <property type="match status" value="1"/>
</dbReference>
<proteinExistence type="inferred from homology"/>
<evidence type="ECO:0000313" key="6">
    <source>
        <dbReference type="EMBL" id="CAH0535778.1"/>
    </source>
</evidence>
<dbReference type="EMBL" id="CAKLDI010000002">
    <property type="protein sequence ID" value="CAH0535778.1"/>
    <property type="molecule type" value="Genomic_DNA"/>
</dbReference>
<keyword evidence="4" id="KW-0804">Transcription</keyword>
<gene>
    <name evidence="6" type="primary">yidZ_3</name>
    <name evidence="6" type="ORF">VST7929_03252</name>
</gene>
<dbReference type="Proteomes" id="UP000838672">
    <property type="component" value="Unassembled WGS sequence"/>
</dbReference>
<keyword evidence="3" id="KW-0238">DNA-binding</keyword>
<dbReference type="CDD" id="cd00090">
    <property type="entry name" value="HTH_ARSR"/>
    <property type="match status" value="1"/>
</dbReference>
<name>A0ABM8ZZ70_9VIBR</name>
<dbReference type="InterPro" id="IPR036390">
    <property type="entry name" value="WH_DNA-bd_sf"/>
</dbReference>
<protein>
    <submittedName>
        <fullName evidence="6">HTH-type transcriptional regulator YidZ</fullName>
    </submittedName>
</protein>
<comment type="caution">
    <text evidence="6">The sequence shown here is derived from an EMBL/GenBank/DDBJ whole genome shotgun (WGS) entry which is preliminary data.</text>
</comment>
<sequence>MLKDIDLNLLRSLAALLDEAHVSRAAERLGVTQSAVSHTLAKLRQHFDDPLLYRDKQELRLTPFGQSLQAQLTPLLPQIEALFNAQQFNPNQDSHHFCVLVCERLLYKSLCQWAIQLMQSHPQITVDVAQCSHHPRAWPKEAHLFVGAQAIDNSDAAMMLQSDLLLICKHLSFHTQAQDRFYLCAAAGSVSPSLIELSDSQFFHSESLWLYALQQGHGQAFCSQHYYQQCIERHPQLAGQFIAQASEHVLQQQAFWPMTLEFNQANQWLRGHLEQWWQVQIQQSLQHPQQADMPAQPYPERV</sequence>
<keyword evidence="2" id="KW-0805">Transcription regulation</keyword>
<dbReference type="InterPro" id="IPR036388">
    <property type="entry name" value="WH-like_DNA-bd_sf"/>
</dbReference>
<reference evidence="6" key="1">
    <citation type="submission" date="2021-11" db="EMBL/GenBank/DDBJ databases">
        <authorList>
            <person name="Rodrigo-Torres L."/>
            <person name="Arahal R. D."/>
            <person name="Lucena T."/>
        </authorList>
    </citation>
    <scope>NUCLEOTIDE SEQUENCE</scope>
    <source>
        <strain evidence="6">CECT 7929</strain>
    </source>
</reference>
<dbReference type="Pfam" id="PF00126">
    <property type="entry name" value="HTH_1"/>
    <property type="match status" value="1"/>
</dbReference>
<dbReference type="InterPro" id="IPR011991">
    <property type="entry name" value="ArsR-like_HTH"/>
</dbReference>
<evidence type="ECO:0000259" key="5">
    <source>
        <dbReference type="PROSITE" id="PS50931"/>
    </source>
</evidence>
<evidence type="ECO:0000256" key="1">
    <source>
        <dbReference type="ARBA" id="ARBA00009437"/>
    </source>
</evidence>
<dbReference type="InterPro" id="IPR000847">
    <property type="entry name" value="LysR_HTH_N"/>
</dbReference>
<feature type="domain" description="HTH lysR-type" evidence="5">
    <location>
        <begin position="5"/>
        <end position="62"/>
    </location>
</feature>
<evidence type="ECO:0000256" key="2">
    <source>
        <dbReference type="ARBA" id="ARBA00023015"/>
    </source>
</evidence>
<dbReference type="PANTHER" id="PTHR30118">
    <property type="entry name" value="HTH-TYPE TRANSCRIPTIONAL REGULATOR LEUO-RELATED"/>
    <property type="match status" value="1"/>
</dbReference>
<dbReference type="SUPFAM" id="SSF46785">
    <property type="entry name" value="Winged helix' DNA-binding domain"/>
    <property type="match status" value="1"/>
</dbReference>
<dbReference type="InterPro" id="IPR050389">
    <property type="entry name" value="LysR-type_TF"/>
</dbReference>
<accession>A0ABM8ZZ70</accession>
<evidence type="ECO:0000313" key="7">
    <source>
        <dbReference type="Proteomes" id="UP000838672"/>
    </source>
</evidence>
<comment type="similarity">
    <text evidence="1">Belongs to the LysR transcriptional regulatory family.</text>
</comment>
<evidence type="ECO:0000256" key="3">
    <source>
        <dbReference type="ARBA" id="ARBA00023125"/>
    </source>
</evidence>
<dbReference type="PROSITE" id="PS50931">
    <property type="entry name" value="HTH_LYSR"/>
    <property type="match status" value="1"/>
</dbReference>
<keyword evidence="7" id="KW-1185">Reference proteome</keyword>
<organism evidence="6 7">
    <name type="scientific">Vibrio stylophorae</name>
    <dbReference type="NCBI Taxonomy" id="659351"/>
    <lineage>
        <taxon>Bacteria</taxon>
        <taxon>Pseudomonadati</taxon>
        <taxon>Pseudomonadota</taxon>
        <taxon>Gammaproteobacteria</taxon>
        <taxon>Vibrionales</taxon>
        <taxon>Vibrionaceae</taxon>
        <taxon>Vibrio</taxon>
    </lineage>
</organism>
<dbReference type="PRINTS" id="PR00039">
    <property type="entry name" value="HTHLYSR"/>
</dbReference>
<dbReference type="PANTHER" id="PTHR30118:SF15">
    <property type="entry name" value="TRANSCRIPTIONAL REGULATORY PROTEIN"/>
    <property type="match status" value="1"/>
</dbReference>